<keyword evidence="2" id="KW-1185">Reference proteome</keyword>
<gene>
    <name evidence="1" type="ORF">HMPREF1062_01748</name>
</gene>
<reference evidence="1 2" key="1">
    <citation type="submission" date="2012-02" db="EMBL/GenBank/DDBJ databases">
        <title>The Genome Sequence of Bacteroides cellulosilyticus CL02T12C19.</title>
        <authorList>
            <consortium name="The Broad Institute Genome Sequencing Platform"/>
            <person name="Earl A."/>
            <person name="Ward D."/>
            <person name="Feldgarden M."/>
            <person name="Gevers D."/>
            <person name="Zitomersky N.L."/>
            <person name="Coyne M.J."/>
            <person name="Comstock L.E."/>
            <person name="Young S.K."/>
            <person name="Zeng Q."/>
            <person name="Gargeya S."/>
            <person name="Fitzgerald M."/>
            <person name="Haas B."/>
            <person name="Abouelleil A."/>
            <person name="Alvarado L."/>
            <person name="Arachchi H.M."/>
            <person name="Berlin A."/>
            <person name="Chapman S.B."/>
            <person name="Gearin G."/>
            <person name="Goldberg J."/>
            <person name="Griggs A."/>
            <person name="Gujja S."/>
            <person name="Hansen M."/>
            <person name="Heiman D."/>
            <person name="Howarth C."/>
            <person name="Larimer J."/>
            <person name="Lui A."/>
            <person name="MacDonald P.J.P."/>
            <person name="McCowen C."/>
            <person name="Montmayeur A."/>
            <person name="Murphy C."/>
            <person name="Neiman D."/>
            <person name="Pearson M."/>
            <person name="Priest M."/>
            <person name="Roberts A."/>
            <person name="Saif S."/>
            <person name="Shea T."/>
            <person name="Sisk P."/>
            <person name="Stolte C."/>
            <person name="Sykes S."/>
            <person name="Wortman J."/>
            <person name="Nusbaum C."/>
            <person name="Birren B."/>
        </authorList>
    </citation>
    <scope>NUCLEOTIDE SEQUENCE [LARGE SCALE GENOMIC DNA]</scope>
    <source>
        <strain evidence="1 2">CL02T12C19</strain>
    </source>
</reference>
<dbReference type="EMBL" id="AGXG01000036">
    <property type="protein sequence ID" value="EIY33806.1"/>
    <property type="molecule type" value="Genomic_DNA"/>
</dbReference>
<comment type="caution">
    <text evidence="1">The sequence shown here is derived from an EMBL/GenBank/DDBJ whole genome shotgun (WGS) entry which is preliminary data.</text>
</comment>
<dbReference type="HOGENOM" id="CLU_3058304_0_0_10"/>
<dbReference type="Proteomes" id="UP000003741">
    <property type="component" value="Unassembled WGS sequence"/>
</dbReference>
<accession>I9QVK6</accession>
<dbReference type="AlphaFoldDB" id="I9QVK6"/>
<proteinExistence type="predicted"/>
<evidence type="ECO:0000313" key="1">
    <source>
        <dbReference type="EMBL" id="EIY33806.1"/>
    </source>
</evidence>
<organism evidence="1 2">
    <name type="scientific">Bacteroides cellulosilyticus CL02T12C19</name>
    <dbReference type="NCBI Taxonomy" id="997874"/>
    <lineage>
        <taxon>Bacteria</taxon>
        <taxon>Pseudomonadati</taxon>
        <taxon>Bacteroidota</taxon>
        <taxon>Bacteroidia</taxon>
        <taxon>Bacteroidales</taxon>
        <taxon>Bacteroidaceae</taxon>
        <taxon>Bacteroides</taxon>
    </lineage>
</organism>
<protein>
    <submittedName>
        <fullName evidence="1">Uncharacterized protein</fullName>
    </submittedName>
</protein>
<sequence>MPNAWKIIQYSNHSNPTDANLITVDKIYPNIEIYLNSLVEKITVMKIQLFNKI</sequence>
<evidence type="ECO:0000313" key="2">
    <source>
        <dbReference type="Proteomes" id="UP000003741"/>
    </source>
</evidence>
<name>I9QVK6_9BACE</name>